<reference evidence="1" key="2">
    <citation type="journal article" date="2015" name="Data Brief">
        <title>Shoot transcriptome of the giant reed, Arundo donax.</title>
        <authorList>
            <person name="Barrero R.A."/>
            <person name="Guerrero F.D."/>
            <person name="Moolhuijzen P."/>
            <person name="Goolsby J.A."/>
            <person name="Tidwell J."/>
            <person name="Bellgard S.E."/>
            <person name="Bellgard M.I."/>
        </authorList>
    </citation>
    <scope>NUCLEOTIDE SEQUENCE</scope>
    <source>
        <tissue evidence="1">Shoot tissue taken approximately 20 cm above the soil surface</tissue>
    </source>
</reference>
<sequence>METQAVYAFLDLAFLERVPYKMKHQHVDIFRSLCQRYGAIVAMPNSFKPI</sequence>
<accession>A0A0A9H0J2</accession>
<proteinExistence type="predicted"/>
<name>A0A0A9H0J2_ARUDO</name>
<reference evidence="1" key="1">
    <citation type="submission" date="2014-09" db="EMBL/GenBank/DDBJ databases">
        <authorList>
            <person name="Magalhaes I.L.F."/>
            <person name="Oliveira U."/>
            <person name="Santos F.R."/>
            <person name="Vidigal T.H.D.A."/>
            <person name="Brescovit A.D."/>
            <person name="Santos A.J."/>
        </authorList>
    </citation>
    <scope>NUCLEOTIDE SEQUENCE</scope>
    <source>
        <tissue evidence="1">Shoot tissue taken approximately 20 cm above the soil surface</tissue>
    </source>
</reference>
<evidence type="ECO:0000313" key="1">
    <source>
        <dbReference type="EMBL" id="JAE26388.1"/>
    </source>
</evidence>
<dbReference type="AlphaFoldDB" id="A0A0A9H0J2"/>
<protein>
    <submittedName>
        <fullName evidence="1">Uncharacterized protein</fullName>
    </submittedName>
</protein>
<organism evidence="1">
    <name type="scientific">Arundo donax</name>
    <name type="common">Giant reed</name>
    <name type="synonym">Donax arundinaceus</name>
    <dbReference type="NCBI Taxonomy" id="35708"/>
    <lineage>
        <taxon>Eukaryota</taxon>
        <taxon>Viridiplantae</taxon>
        <taxon>Streptophyta</taxon>
        <taxon>Embryophyta</taxon>
        <taxon>Tracheophyta</taxon>
        <taxon>Spermatophyta</taxon>
        <taxon>Magnoliopsida</taxon>
        <taxon>Liliopsida</taxon>
        <taxon>Poales</taxon>
        <taxon>Poaceae</taxon>
        <taxon>PACMAD clade</taxon>
        <taxon>Arundinoideae</taxon>
        <taxon>Arundineae</taxon>
        <taxon>Arundo</taxon>
    </lineage>
</organism>
<dbReference type="EMBL" id="GBRH01171508">
    <property type="protein sequence ID" value="JAE26388.1"/>
    <property type="molecule type" value="Transcribed_RNA"/>
</dbReference>